<dbReference type="PANTHER" id="PTHR43396:SF3">
    <property type="entry name" value="FLAVOHEMOPROTEIN"/>
    <property type="match status" value="1"/>
</dbReference>
<dbReference type="HAMAP" id="MF_01252">
    <property type="entry name" value="Hmp"/>
    <property type="match status" value="1"/>
</dbReference>
<evidence type="ECO:0000256" key="3">
    <source>
        <dbReference type="ARBA" id="ARBA00022448"/>
    </source>
</evidence>
<dbReference type="InterPro" id="IPR017938">
    <property type="entry name" value="Riboflavin_synthase-like_b-brl"/>
</dbReference>
<comment type="catalytic activity">
    <reaction evidence="13 15">
        <text>2 nitric oxide + NADH + 2 O2 = 2 nitrate + NAD(+) + H(+)</text>
        <dbReference type="Rhea" id="RHEA:19469"/>
        <dbReference type="ChEBI" id="CHEBI:15378"/>
        <dbReference type="ChEBI" id="CHEBI:15379"/>
        <dbReference type="ChEBI" id="CHEBI:16480"/>
        <dbReference type="ChEBI" id="CHEBI:17632"/>
        <dbReference type="ChEBI" id="CHEBI:57540"/>
        <dbReference type="ChEBI" id="CHEBI:57945"/>
        <dbReference type="EC" id="1.14.12.17"/>
    </reaction>
</comment>
<name>A0A0P9CP01_9BACL</name>
<dbReference type="InterPro" id="IPR039261">
    <property type="entry name" value="FNR_nucleotide-bd"/>
</dbReference>
<feature type="domain" description="Globin" evidence="16">
    <location>
        <begin position="1"/>
        <end position="138"/>
    </location>
</feature>
<dbReference type="GO" id="GO:0071949">
    <property type="term" value="F:FAD binding"/>
    <property type="evidence" value="ECO:0007669"/>
    <property type="project" value="InterPro"/>
</dbReference>
<accession>A0A0P9CP01</accession>
<evidence type="ECO:0000259" key="16">
    <source>
        <dbReference type="PROSITE" id="PS01033"/>
    </source>
</evidence>
<evidence type="ECO:0000313" key="18">
    <source>
        <dbReference type="EMBL" id="KPV40856.1"/>
    </source>
</evidence>
<dbReference type="NCBIfam" id="NF009805">
    <property type="entry name" value="PRK13289.1"/>
    <property type="match status" value="1"/>
</dbReference>
<evidence type="ECO:0000256" key="15">
    <source>
        <dbReference type="HAMAP-Rule" id="MF_01252"/>
    </source>
</evidence>
<keyword evidence="3 15" id="KW-0813">Transport</keyword>
<evidence type="ECO:0000256" key="14">
    <source>
        <dbReference type="ARBA" id="ARBA00049433"/>
    </source>
</evidence>
<keyword evidence="4 15" id="KW-0349">Heme</keyword>
<evidence type="ECO:0000256" key="8">
    <source>
        <dbReference type="ARBA" id="ARBA00022827"/>
    </source>
</evidence>
<dbReference type="PATRIC" id="fig|471514.4.peg.1794"/>
<evidence type="ECO:0000259" key="17">
    <source>
        <dbReference type="PROSITE" id="PS51384"/>
    </source>
</evidence>
<dbReference type="Gene3D" id="2.40.30.10">
    <property type="entry name" value="Translation factors"/>
    <property type="match status" value="1"/>
</dbReference>
<dbReference type="Pfam" id="PF00970">
    <property type="entry name" value="FAD_binding_6"/>
    <property type="match status" value="1"/>
</dbReference>
<dbReference type="GO" id="GO:0009636">
    <property type="term" value="P:response to toxic substance"/>
    <property type="evidence" value="ECO:0007669"/>
    <property type="project" value="UniProtKB-KW"/>
</dbReference>
<keyword evidence="12 15" id="KW-0520">NAD</keyword>
<feature type="binding site" description="proximal binding residue" evidence="15">
    <location>
        <position position="85"/>
    </location>
    <ligand>
        <name>heme b</name>
        <dbReference type="ChEBI" id="CHEBI:60344"/>
    </ligand>
    <ligandPart>
        <name>Fe</name>
        <dbReference type="ChEBI" id="CHEBI:18248"/>
    </ligandPart>
</feature>
<feature type="site" description="Involved in heme-bound ligand stabilization and O-O bond activation" evidence="15">
    <location>
        <position position="29"/>
    </location>
</feature>
<keyword evidence="6 15" id="KW-0285">Flavoprotein</keyword>
<evidence type="ECO:0000256" key="7">
    <source>
        <dbReference type="ARBA" id="ARBA00022723"/>
    </source>
</evidence>
<evidence type="ECO:0000256" key="13">
    <source>
        <dbReference type="ARBA" id="ARBA00048649"/>
    </source>
</evidence>
<dbReference type="FunFam" id="3.40.50.80:FF:000010">
    <property type="entry name" value="Flavohemoprotein"/>
    <property type="match status" value="1"/>
</dbReference>
<comment type="caution">
    <text evidence="15">Lacks conserved residue(s) required for the propagation of feature annotation.</text>
</comment>
<keyword evidence="5 15" id="KW-0561">Oxygen transport</keyword>
<evidence type="ECO:0000256" key="9">
    <source>
        <dbReference type="ARBA" id="ARBA00022857"/>
    </source>
</evidence>
<gene>
    <name evidence="15" type="primary">hmp</name>
    <name evidence="18" type="ORF">AN477_21440</name>
</gene>
<dbReference type="SUPFAM" id="SSF52343">
    <property type="entry name" value="Ferredoxin reductase-like, C-terminal NADP-linked domain"/>
    <property type="match status" value="1"/>
</dbReference>
<dbReference type="AlphaFoldDB" id="A0A0P9CP01"/>
<keyword evidence="9 15" id="KW-0521">NADP</keyword>
<dbReference type="GO" id="GO:0019825">
    <property type="term" value="F:oxygen binding"/>
    <property type="evidence" value="ECO:0007669"/>
    <property type="project" value="InterPro"/>
</dbReference>
<feature type="active site" description="Charge relay system" evidence="15">
    <location>
        <position position="137"/>
    </location>
</feature>
<evidence type="ECO:0000256" key="10">
    <source>
        <dbReference type="ARBA" id="ARBA00023002"/>
    </source>
</evidence>
<dbReference type="InterPro" id="IPR000971">
    <property type="entry name" value="Globin"/>
</dbReference>
<dbReference type="CDD" id="cd14777">
    <property type="entry name" value="Yhb1-globin-like"/>
    <property type="match status" value="1"/>
</dbReference>
<dbReference type="Pfam" id="PF00175">
    <property type="entry name" value="NAD_binding_1"/>
    <property type="match status" value="1"/>
</dbReference>
<dbReference type="STRING" id="471514.AN477_21440"/>
<feature type="domain" description="FAD-binding FR-type" evidence="17">
    <location>
        <begin position="152"/>
        <end position="263"/>
    </location>
</feature>
<evidence type="ECO:0000313" key="19">
    <source>
        <dbReference type="Proteomes" id="UP000050482"/>
    </source>
</evidence>
<dbReference type="PROSITE" id="PS01033">
    <property type="entry name" value="GLOBIN"/>
    <property type="match status" value="1"/>
</dbReference>
<proteinExistence type="inferred from homology"/>
<comment type="cofactor">
    <cofactor evidence="15">
        <name>heme b</name>
        <dbReference type="ChEBI" id="CHEBI:60344"/>
    </cofactor>
    <text evidence="15">Binds 1 heme b (iron(II)-protoporphyrin IX) group per subunit.</text>
</comment>
<dbReference type="EMBL" id="LJCO01000096">
    <property type="protein sequence ID" value="KPV40856.1"/>
    <property type="molecule type" value="Genomic_DNA"/>
</dbReference>
<dbReference type="Proteomes" id="UP000050482">
    <property type="component" value="Unassembled WGS sequence"/>
</dbReference>
<dbReference type="Gene3D" id="3.40.50.80">
    <property type="entry name" value="Nucleotide-binding domain of ferredoxin-NADP reductase (FNR) module"/>
    <property type="match status" value="1"/>
</dbReference>
<evidence type="ECO:0000256" key="2">
    <source>
        <dbReference type="ARBA" id="ARBA00008414"/>
    </source>
</evidence>
<dbReference type="InterPro" id="IPR017927">
    <property type="entry name" value="FAD-bd_FR_type"/>
</dbReference>
<keyword evidence="10 15" id="KW-0560">Oxidoreductase</keyword>
<dbReference type="OrthoDB" id="9801223at2"/>
<dbReference type="GO" id="GO:0071500">
    <property type="term" value="P:cellular response to nitrosative stress"/>
    <property type="evidence" value="ECO:0007669"/>
    <property type="project" value="TreeGrafter"/>
</dbReference>
<dbReference type="FunFam" id="2.40.30.10:FF:000034">
    <property type="entry name" value="Flavohemoprotein"/>
    <property type="match status" value="1"/>
</dbReference>
<keyword evidence="11 15" id="KW-0408">Iron</keyword>
<dbReference type="GO" id="GO:0020037">
    <property type="term" value="F:heme binding"/>
    <property type="evidence" value="ECO:0007669"/>
    <property type="project" value="InterPro"/>
</dbReference>
<dbReference type="EC" id="1.14.12.17" evidence="15"/>
<dbReference type="RefSeq" id="WP_054971221.1">
    <property type="nucleotide sequence ID" value="NZ_LJCO01000096.1"/>
</dbReference>
<keyword evidence="15" id="KW-0216">Detoxification</keyword>
<sequence>MLSKKNREVIRSTVPVLETHGEAITTQFYQKLFASNPQLLNVFNTVNQTQGRQQTALANAVYAAAVHIDNLEEILPAVSKIAHKHRALGVLPEHYPIVGENLLAAMKEVLGDAATDEVLEAWGEAYGVIADAFIGVEHQMYQEASSQSGGWTGFREFVVDQKIVESDVITSFYLKPADNGALADFQPGQYVTVKVSAPGQTNTQLRHYSLSDVPNGSYYRISVKREAGREDQPSGIVSTSLHDHLSVGDTLLLSAPAGDFVFDCETSGPVVFLSGGVGMTPLVSMLKTALEKQPKRDVTYIHAAINGSVHAMKDDFNQLADTHDQLKYYIVYERPSEEDRKRAHFSKEGFIDLSWLKSVADKDSTFYFCGPQPFMKAIYQGLKEWGVSADQIRYEFFGPQGSLE</sequence>
<feature type="site" description="Influences the redox potential of the prosthetic heme and FAD groups" evidence="15">
    <location>
        <position position="84"/>
    </location>
</feature>
<dbReference type="GO" id="GO:0046210">
    <property type="term" value="P:nitric oxide catabolic process"/>
    <property type="evidence" value="ECO:0007669"/>
    <property type="project" value="TreeGrafter"/>
</dbReference>
<feature type="region of interest" description="Reductase" evidence="15">
    <location>
        <begin position="149"/>
        <end position="404"/>
    </location>
</feature>
<dbReference type="PANTHER" id="PTHR43396">
    <property type="entry name" value="FLAVOHEMOPROTEIN"/>
    <property type="match status" value="1"/>
</dbReference>
<feature type="binding site" evidence="15">
    <location>
        <begin position="396"/>
        <end position="399"/>
    </location>
    <ligand>
        <name>FAD</name>
        <dbReference type="ChEBI" id="CHEBI:57692"/>
    </ligand>
</feature>
<dbReference type="SUPFAM" id="SSF63380">
    <property type="entry name" value="Riboflavin synthase domain-like"/>
    <property type="match status" value="1"/>
</dbReference>
<protein>
    <recommendedName>
        <fullName evidence="15">Flavohemoprotein</fullName>
    </recommendedName>
    <alternativeName>
        <fullName evidence="15">Flavohemoglobin</fullName>
    </alternativeName>
    <alternativeName>
        <fullName evidence="15">Hemoglobin-like protein</fullName>
    </alternativeName>
    <alternativeName>
        <fullName evidence="15">Nitric oxide dioxygenase</fullName>
        <shortName evidence="15">NO oxygenase</shortName>
        <shortName evidence="15">NOD</shortName>
        <ecNumber evidence="15">1.14.12.17</ecNumber>
    </alternativeName>
</protein>
<keyword evidence="8 15" id="KW-0274">FAD</keyword>
<dbReference type="PRINTS" id="PR01907">
    <property type="entry name" value="WORMGLOBIN"/>
</dbReference>
<dbReference type="GO" id="GO:0005344">
    <property type="term" value="F:oxygen carrier activity"/>
    <property type="evidence" value="ECO:0007669"/>
    <property type="project" value="UniProtKB-UniRule"/>
</dbReference>
<comment type="similarity">
    <text evidence="1 15">In the C-terminal section; belongs to the flavoprotein pyridine nucleotide cytochrome reductase family.</text>
</comment>
<comment type="cofactor">
    <cofactor evidence="15">
        <name>FAD</name>
        <dbReference type="ChEBI" id="CHEBI:57692"/>
    </cofactor>
    <text evidence="15">Binds 1 FAD per subunit.</text>
</comment>
<dbReference type="InterPro" id="IPR001433">
    <property type="entry name" value="OxRdtase_FAD/NAD-bd"/>
</dbReference>
<reference evidence="18 19" key="1">
    <citation type="submission" date="2015-09" db="EMBL/GenBank/DDBJ databases">
        <title>Draft genome sequence of Alicyclobacillus ferrooxydans DSM 22381.</title>
        <authorList>
            <person name="Hemp J."/>
        </authorList>
    </citation>
    <scope>NUCLEOTIDE SEQUENCE [LARGE SCALE GENOMIC DNA]</scope>
    <source>
        <strain evidence="18 19">TC-34</strain>
    </source>
</reference>
<evidence type="ECO:0000256" key="4">
    <source>
        <dbReference type="ARBA" id="ARBA00022617"/>
    </source>
</evidence>
<keyword evidence="7 15" id="KW-0479">Metal-binding</keyword>
<dbReference type="GO" id="GO:0008941">
    <property type="term" value="F:nitric oxide dioxygenase NAD(P)H activity"/>
    <property type="evidence" value="ECO:0007669"/>
    <property type="project" value="UniProtKB-UniRule"/>
</dbReference>
<keyword evidence="19" id="KW-1185">Reference proteome</keyword>
<evidence type="ECO:0000256" key="11">
    <source>
        <dbReference type="ARBA" id="ARBA00023004"/>
    </source>
</evidence>
<evidence type="ECO:0000256" key="12">
    <source>
        <dbReference type="ARBA" id="ARBA00023027"/>
    </source>
</evidence>
<evidence type="ECO:0000256" key="6">
    <source>
        <dbReference type="ARBA" id="ARBA00022630"/>
    </source>
</evidence>
<comment type="catalytic activity">
    <reaction evidence="14 15">
        <text>2 nitric oxide + NADPH + 2 O2 = 2 nitrate + NADP(+) + H(+)</text>
        <dbReference type="Rhea" id="RHEA:19465"/>
        <dbReference type="ChEBI" id="CHEBI:15378"/>
        <dbReference type="ChEBI" id="CHEBI:15379"/>
        <dbReference type="ChEBI" id="CHEBI:16480"/>
        <dbReference type="ChEBI" id="CHEBI:17632"/>
        <dbReference type="ChEBI" id="CHEBI:57783"/>
        <dbReference type="ChEBI" id="CHEBI:58349"/>
        <dbReference type="EC" id="1.14.12.17"/>
    </reaction>
</comment>
<comment type="domain">
    <text evidence="15">Consists of two distinct domains; an N-terminal heme-containing oxygen-binding domain and a C-terminal reductase domain with binding sites for FAD and NAD(P)H.</text>
</comment>
<dbReference type="InterPro" id="IPR008333">
    <property type="entry name" value="Cbr1-like_FAD-bd_dom"/>
</dbReference>
<dbReference type="FunFam" id="1.10.490.10:FF:000003">
    <property type="entry name" value="Flavohemoprotein"/>
    <property type="match status" value="1"/>
</dbReference>
<dbReference type="Pfam" id="PF00042">
    <property type="entry name" value="Globin"/>
    <property type="match status" value="1"/>
</dbReference>
<evidence type="ECO:0000256" key="1">
    <source>
        <dbReference type="ARBA" id="ARBA00006401"/>
    </source>
</evidence>
<dbReference type="Gene3D" id="1.10.490.10">
    <property type="entry name" value="Globins"/>
    <property type="match status" value="1"/>
</dbReference>
<feature type="binding site" evidence="15">
    <location>
        <position position="190"/>
    </location>
    <ligand>
        <name>FAD</name>
        <dbReference type="ChEBI" id="CHEBI:57692"/>
    </ligand>
</feature>
<dbReference type="PROSITE" id="PS51384">
    <property type="entry name" value="FAD_FR"/>
    <property type="match status" value="1"/>
</dbReference>
<evidence type="ECO:0000256" key="5">
    <source>
        <dbReference type="ARBA" id="ARBA00022621"/>
    </source>
</evidence>
<dbReference type="InterPro" id="IPR012292">
    <property type="entry name" value="Globin/Proto"/>
</dbReference>
<comment type="caution">
    <text evidence="18">The sequence shown here is derived from an EMBL/GenBank/DDBJ whole genome shotgun (WGS) entry which is preliminary data.</text>
</comment>
<comment type="similarity">
    <text evidence="2 15">Belongs to the globin family. Two-domain flavohemoproteins subfamily.</text>
</comment>
<dbReference type="InterPro" id="IPR023950">
    <property type="entry name" value="Hmp"/>
</dbReference>
<dbReference type="CDD" id="cd06184">
    <property type="entry name" value="flavohem_like_fad_nad_binding"/>
    <property type="match status" value="1"/>
</dbReference>
<organism evidence="18 19">
    <name type="scientific">Alicyclobacillus ferrooxydans</name>
    <dbReference type="NCBI Taxonomy" id="471514"/>
    <lineage>
        <taxon>Bacteria</taxon>
        <taxon>Bacillati</taxon>
        <taxon>Bacillota</taxon>
        <taxon>Bacilli</taxon>
        <taxon>Bacillales</taxon>
        <taxon>Alicyclobacillaceae</taxon>
        <taxon>Alicyclobacillus</taxon>
    </lineage>
</organism>
<dbReference type="SUPFAM" id="SSF46458">
    <property type="entry name" value="Globin-like"/>
    <property type="match status" value="1"/>
</dbReference>
<feature type="site" description="Influences the redox potential of the prosthetic heme and FAD groups" evidence="15">
    <location>
        <position position="395"/>
    </location>
</feature>
<feature type="active site" description="Charge relay system" evidence="15">
    <location>
        <position position="95"/>
    </location>
</feature>
<dbReference type="GO" id="GO:0046872">
    <property type="term" value="F:metal ion binding"/>
    <property type="evidence" value="ECO:0007669"/>
    <property type="project" value="UniProtKB-KW"/>
</dbReference>
<comment type="function">
    <text evidence="15">Is involved in NO detoxification in an aerobic process, termed nitric oxide dioxygenase (NOD) reaction that utilizes O(2) and NAD(P)H to convert NO to nitrate, which protects the bacterium from various noxious nitrogen compounds. Therefore, plays a central role in the inducible response to nitrosative stress.</text>
</comment>
<dbReference type="InterPro" id="IPR009050">
    <property type="entry name" value="Globin-like_sf"/>
</dbReference>